<dbReference type="Pfam" id="PF07883">
    <property type="entry name" value="Cupin_2"/>
    <property type="match status" value="1"/>
</dbReference>
<evidence type="ECO:0000259" key="1">
    <source>
        <dbReference type="Pfam" id="PF07883"/>
    </source>
</evidence>
<dbReference type="AlphaFoldDB" id="A0A4R4KHB9"/>
<dbReference type="SUPFAM" id="SSF51182">
    <property type="entry name" value="RmlC-like cupins"/>
    <property type="match status" value="1"/>
</dbReference>
<dbReference type="EMBL" id="SMJU01000003">
    <property type="protein sequence ID" value="TDB67477.1"/>
    <property type="molecule type" value="Genomic_DNA"/>
</dbReference>
<feature type="domain" description="Cupin type-2" evidence="1">
    <location>
        <begin position="49"/>
        <end position="111"/>
    </location>
</feature>
<comment type="caution">
    <text evidence="2">The sequence shown here is derived from an EMBL/GenBank/DDBJ whole genome shotgun (WGS) entry which is preliminary data.</text>
</comment>
<dbReference type="InterPro" id="IPR013096">
    <property type="entry name" value="Cupin_2"/>
</dbReference>
<dbReference type="PANTHER" id="PTHR36440">
    <property type="entry name" value="PUTATIVE (AFU_ORTHOLOGUE AFUA_8G07350)-RELATED"/>
    <property type="match status" value="1"/>
</dbReference>
<dbReference type="OrthoDB" id="2620172at2"/>
<dbReference type="InterPro" id="IPR053146">
    <property type="entry name" value="QDO-like"/>
</dbReference>
<dbReference type="InterPro" id="IPR014710">
    <property type="entry name" value="RmlC-like_jellyroll"/>
</dbReference>
<dbReference type="PANTHER" id="PTHR36440:SF1">
    <property type="entry name" value="PUTATIVE (AFU_ORTHOLOGUE AFUA_8G07350)-RELATED"/>
    <property type="match status" value="1"/>
</dbReference>
<dbReference type="Gene3D" id="2.60.120.10">
    <property type="entry name" value="Jelly Rolls"/>
    <property type="match status" value="1"/>
</dbReference>
<dbReference type="InterPro" id="IPR011051">
    <property type="entry name" value="RmlC_Cupin_sf"/>
</dbReference>
<proteinExistence type="predicted"/>
<dbReference type="Proteomes" id="UP000295706">
    <property type="component" value="Unassembled WGS sequence"/>
</dbReference>
<dbReference type="RefSeq" id="WP_132115496.1">
    <property type="nucleotide sequence ID" value="NZ_SMJU01000003.1"/>
</dbReference>
<gene>
    <name evidence="2" type="ORF">EZE20_05890</name>
</gene>
<name>A0A4R4KHB9_9BACT</name>
<evidence type="ECO:0000313" key="2">
    <source>
        <dbReference type="EMBL" id="TDB67477.1"/>
    </source>
</evidence>
<accession>A0A4R4KHB9</accession>
<protein>
    <submittedName>
        <fullName evidence="2">Cupin domain-containing protein</fullName>
    </submittedName>
</protein>
<evidence type="ECO:0000313" key="3">
    <source>
        <dbReference type="Proteomes" id="UP000295706"/>
    </source>
</evidence>
<reference evidence="2 3" key="1">
    <citation type="submission" date="2019-02" db="EMBL/GenBank/DDBJ databases">
        <title>Arundinibacter roseus gen. nov., sp. nov., a new member of the family Cytophagaceae.</title>
        <authorList>
            <person name="Szuroczki S."/>
            <person name="Khayer B."/>
            <person name="Sproer C."/>
            <person name="Toumi M."/>
            <person name="Szabo A."/>
            <person name="Felfoldi T."/>
            <person name="Schumann P."/>
            <person name="Toth E."/>
        </authorList>
    </citation>
    <scope>NUCLEOTIDE SEQUENCE [LARGE SCALE GENOMIC DNA]</scope>
    <source>
        <strain evidence="2 3">DMA-k-7a</strain>
    </source>
</reference>
<organism evidence="2 3">
    <name type="scientific">Arundinibacter roseus</name>
    <dbReference type="NCBI Taxonomy" id="2070510"/>
    <lineage>
        <taxon>Bacteria</taxon>
        <taxon>Pseudomonadati</taxon>
        <taxon>Bacteroidota</taxon>
        <taxon>Cytophagia</taxon>
        <taxon>Cytophagales</taxon>
        <taxon>Spirosomataceae</taxon>
        <taxon>Arundinibacter</taxon>
    </lineage>
</organism>
<sequence length="136" mass="15566">MKEVEKDSDNTIFLSKGEGRIYSCGTMTAIFKADEQETDEKYSISEWWLEPNSNGPGPHQHPENDEVFYVLEGTPTFLVGEKWIDAAKGSFLRIPARTQHDFCNRTDQKTGILNFFIPGGFERNMPAIVNWFAEKK</sequence>
<keyword evidence="3" id="KW-1185">Reference proteome</keyword>